<dbReference type="EMBL" id="JAPNKE010000002">
    <property type="protein sequence ID" value="MCY1007568.1"/>
    <property type="molecule type" value="Genomic_DNA"/>
</dbReference>
<reference evidence="1" key="1">
    <citation type="submission" date="2022-11" db="EMBL/GenBank/DDBJ databases">
        <title>Minimal conservation of predation-associated metabolite biosynthetic gene clusters underscores biosynthetic potential of Myxococcota including descriptions for ten novel species: Archangium lansinium sp. nov., Myxococcus landrumus sp. nov., Nannocystis bai.</title>
        <authorList>
            <person name="Ahearne A."/>
            <person name="Stevens C."/>
            <person name="Phillips K."/>
        </authorList>
    </citation>
    <scope>NUCLEOTIDE SEQUENCE</scope>
    <source>
        <strain evidence="1">Na p29</strain>
    </source>
</reference>
<dbReference type="Proteomes" id="UP001150924">
    <property type="component" value="Unassembled WGS sequence"/>
</dbReference>
<gene>
    <name evidence="1" type="ORF">OV079_18845</name>
</gene>
<organism evidence="1 2">
    <name type="scientific">Nannocystis pusilla</name>
    <dbReference type="NCBI Taxonomy" id="889268"/>
    <lineage>
        <taxon>Bacteria</taxon>
        <taxon>Pseudomonadati</taxon>
        <taxon>Myxococcota</taxon>
        <taxon>Polyangia</taxon>
        <taxon>Nannocystales</taxon>
        <taxon>Nannocystaceae</taxon>
        <taxon>Nannocystis</taxon>
    </lineage>
</organism>
<comment type="caution">
    <text evidence="1">The sequence shown here is derived from an EMBL/GenBank/DDBJ whole genome shotgun (WGS) entry which is preliminary data.</text>
</comment>
<protein>
    <submittedName>
        <fullName evidence="1">Uncharacterized protein</fullName>
    </submittedName>
</protein>
<accession>A0A9X3ENZ6</accession>
<keyword evidence="2" id="KW-1185">Reference proteome</keyword>
<name>A0A9X3ENZ6_9BACT</name>
<evidence type="ECO:0000313" key="2">
    <source>
        <dbReference type="Proteomes" id="UP001150924"/>
    </source>
</evidence>
<sequence>MVVETANLSAGTGAVGTALEGLERALQAEPQALPKRAAQRGLK</sequence>
<evidence type="ECO:0000313" key="1">
    <source>
        <dbReference type="EMBL" id="MCY1007568.1"/>
    </source>
</evidence>
<dbReference type="AlphaFoldDB" id="A0A9X3ENZ6"/>
<dbReference type="RefSeq" id="WP_267770202.1">
    <property type="nucleotide sequence ID" value="NZ_JAPNKE010000002.1"/>
</dbReference>
<proteinExistence type="predicted"/>